<dbReference type="SMART" id="SM00632">
    <property type="entry name" value="Aamy_C"/>
    <property type="match status" value="1"/>
</dbReference>
<dbReference type="EnsemblMetazoa" id="ENSAATROPT006126">
    <property type="protein sequence ID" value="ENSAATROPP005578"/>
    <property type="gene ID" value="ENSAATROPG004957"/>
</dbReference>
<dbReference type="SUPFAM" id="SSF51445">
    <property type="entry name" value="(Trans)glycosidases"/>
    <property type="match status" value="1"/>
</dbReference>
<feature type="signal peptide" evidence="17">
    <location>
        <begin position="1"/>
        <end position="23"/>
    </location>
</feature>
<dbReference type="Gene3D" id="2.60.40.1180">
    <property type="entry name" value="Golgi alpha-mannosidase II"/>
    <property type="match status" value="1"/>
</dbReference>
<accession>A0AAG5D4M4</accession>
<evidence type="ECO:0000259" key="18">
    <source>
        <dbReference type="SMART" id="SM00632"/>
    </source>
</evidence>
<keyword evidence="11" id="KW-1015">Disulfide bond</keyword>
<reference evidence="20" key="1">
    <citation type="submission" date="2024-04" db="UniProtKB">
        <authorList>
            <consortium name="EnsemblMetazoa"/>
        </authorList>
    </citation>
    <scope>IDENTIFICATION</scope>
    <source>
        <strain evidence="20">EBRO</strain>
    </source>
</reference>
<proteinExistence type="inferred from homology"/>
<dbReference type="InterPro" id="IPR006047">
    <property type="entry name" value="GH13_cat_dom"/>
</dbReference>
<dbReference type="InterPro" id="IPR013780">
    <property type="entry name" value="Glyco_hydro_b"/>
</dbReference>
<dbReference type="GO" id="GO:0004556">
    <property type="term" value="F:alpha-amylase activity"/>
    <property type="evidence" value="ECO:0007669"/>
    <property type="project" value="UniProtKB-UniRule"/>
</dbReference>
<evidence type="ECO:0000256" key="13">
    <source>
        <dbReference type="ARBA" id="ARBA00023277"/>
    </source>
</evidence>
<dbReference type="Gene3D" id="3.20.20.80">
    <property type="entry name" value="Glycosidases"/>
    <property type="match status" value="1"/>
</dbReference>
<sequence>MANCWILLFLIATARFNIETVSGLQVGPFTIPSFGNGGAIGFSNRLLNASFNPSSGSTSFGAQAPQSGNGGVWPQSTSLTNVADGFRDRFLSIIPRLSNQARSFPTFPPIPSIPSIPSFSSIPSVLQLPGVSSASNWLRPFSNGTRSPLISGQNATNAFSTIASNVRQSLLNSTNGFGQLASLIPGSQQSIEQFSKTLGAIASPQFWSNLSSNDALNFSSARASKLSQGFDNLAAGLTDVISNLPNVSQLKAASGNRKDPHFYPGRTVMVHLFEWKFDDIAAECERVLGPAGYGGVQVSPVNEYVVATDRPWWERYQPISYEIRSRSGNERQFADMVRRCQQAGVRIYVDVVVNHMAAAGLSVPLYGTAGSPSDPGNRLYPGVPYNRTHFHPDCTITNYEYATEVRNCALGGLPDLNQTEPYVQDRIVYYMNRLIGLGVAGFRMDGSKHMWPADLDAIYKRLHPLNPLFEFPPFAAPFIYQEVIDLGQEPITASQYTNLGEVTEFKYCLYIGLIFRGTLEPQALEGLTNASATQYGLIPSDSALVFVDNHDNQRGHGAGGASILTFKDGPKYVQAVAFTLATDYGTARIMSSYNFTDSGQGPPADELKEILSPGFEQNDGSCSNGWICEHRWPVFRRMVGFRNFASAAPLTDIQTTSGTFAFCRGTIGFAIFNAGSVTRDGSFRTCLPSGEYCDLTTGEKQGSECTGTRVLVNTDGTVSLTLPPSSSVVLDLRNRVA</sequence>
<comment type="similarity">
    <text evidence="4 15">Belongs to the glycosyl hydrolase 13 family.</text>
</comment>
<comment type="cofactor">
    <cofactor evidence="3">
        <name>chloride</name>
        <dbReference type="ChEBI" id="CHEBI:17996"/>
    </cofactor>
</comment>
<keyword evidence="8 17" id="KW-0732">Signal</keyword>
<evidence type="ECO:0000256" key="9">
    <source>
        <dbReference type="ARBA" id="ARBA00022801"/>
    </source>
</evidence>
<dbReference type="InterPro" id="IPR006048">
    <property type="entry name" value="A-amylase/branching_C"/>
</dbReference>
<dbReference type="AlphaFoldDB" id="A0AAG5D4M4"/>
<dbReference type="Pfam" id="PF00128">
    <property type="entry name" value="Alpha-amylase"/>
    <property type="match status" value="1"/>
</dbReference>
<evidence type="ECO:0000256" key="12">
    <source>
        <dbReference type="ARBA" id="ARBA00023214"/>
    </source>
</evidence>
<evidence type="ECO:0000256" key="10">
    <source>
        <dbReference type="ARBA" id="ARBA00022837"/>
    </source>
</evidence>
<dbReference type="Proteomes" id="UP000075880">
    <property type="component" value="Unassembled WGS sequence"/>
</dbReference>
<evidence type="ECO:0000256" key="6">
    <source>
        <dbReference type="ARBA" id="ARBA00012595"/>
    </source>
</evidence>
<keyword evidence="13 16" id="KW-0119">Carbohydrate metabolism</keyword>
<evidence type="ECO:0000256" key="14">
    <source>
        <dbReference type="ARBA" id="ARBA00023295"/>
    </source>
</evidence>
<evidence type="ECO:0000256" key="3">
    <source>
        <dbReference type="ARBA" id="ARBA00001923"/>
    </source>
</evidence>
<evidence type="ECO:0000259" key="19">
    <source>
        <dbReference type="SMART" id="SM00642"/>
    </source>
</evidence>
<keyword evidence="12" id="KW-0868">Chloride</keyword>
<dbReference type="InterPro" id="IPR006046">
    <property type="entry name" value="Alpha_amylase"/>
</dbReference>
<evidence type="ECO:0000256" key="11">
    <source>
        <dbReference type="ARBA" id="ARBA00023157"/>
    </source>
</evidence>
<dbReference type="GO" id="GO:0046872">
    <property type="term" value="F:metal ion binding"/>
    <property type="evidence" value="ECO:0007669"/>
    <property type="project" value="UniProtKB-KW"/>
</dbReference>
<evidence type="ECO:0000256" key="15">
    <source>
        <dbReference type="RuleBase" id="RU003615"/>
    </source>
</evidence>
<dbReference type="SMART" id="SM00642">
    <property type="entry name" value="Aamy"/>
    <property type="match status" value="1"/>
</dbReference>
<evidence type="ECO:0000256" key="8">
    <source>
        <dbReference type="ARBA" id="ARBA00022729"/>
    </source>
</evidence>
<organism evidence="20 21">
    <name type="scientific">Anopheles atroparvus</name>
    <name type="common">European mosquito</name>
    <dbReference type="NCBI Taxonomy" id="41427"/>
    <lineage>
        <taxon>Eukaryota</taxon>
        <taxon>Metazoa</taxon>
        <taxon>Ecdysozoa</taxon>
        <taxon>Arthropoda</taxon>
        <taxon>Hexapoda</taxon>
        <taxon>Insecta</taxon>
        <taxon>Pterygota</taxon>
        <taxon>Neoptera</taxon>
        <taxon>Endopterygota</taxon>
        <taxon>Diptera</taxon>
        <taxon>Nematocera</taxon>
        <taxon>Culicoidea</taxon>
        <taxon>Culicidae</taxon>
        <taxon>Anophelinae</taxon>
        <taxon>Anopheles</taxon>
    </lineage>
</organism>
<comment type="cofactor">
    <cofactor evidence="2">
        <name>Ca(2+)</name>
        <dbReference type="ChEBI" id="CHEBI:29108"/>
    </cofactor>
</comment>
<evidence type="ECO:0000256" key="7">
    <source>
        <dbReference type="ARBA" id="ARBA00022723"/>
    </source>
</evidence>
<evidence type="ECO:0000256" key="17">
    <source>
        <dbReference type="SAM" id="SignalP"/>
    </source>
</evidence>
<keyword evidence="14 16" id="KW-0326">Glycosidase</keyword>
<evidence type="ECO:0000256" key="4">
    <source>
        <dbReference type="ARBA" id="ARBA00008061"/>
    </source>
</evidence>
<name>A0AAG5D4M4_ANOAO</name>
<keyword evidence="21" id="KW-1185">Reference proteome</keyword>
<dbReference type="PANTHER" id="PTHR43447">
    <property type="entry name" value="ALPHA-AMYLASE"/>
    <property type="match status" value="1"/>
</dbReference>
<comment type="catalytic activity">
    <reaction evidence="1 16">
        <text>Endohydrolysis of (1-&gt;4)-alpha-D-glucosidic linkages in polysaccharides containing three or more (1-&gt;4)-alpha-linked D-glucose units.</text>
        <dbReference type="EC" id="3.2.1.1"/>
    </reaction>
</comment>
<dbReference type="EC" id="3.2.1.1" evidence="6 16"/>
<dbReference type="CDD" id="cd11317">
    <property type="entry name" value="AmyAc_bac_euk_AmyA"/>
    <property type="match status" value="1"/>
</dbReference>
<keyword evidence="9 16" id="KW-0378">Hydrolase</keyword>
<dbReference type="SUPFAM" id="SSF51011">
    <property type="entry name" value="Glycosyl hydrolase domain"/>
    <property type="match status" value="1"/>
</dbReference>
<feature type="chain" id="PRO_5042560673" description="Alpha-amylase" evidence="17">
    <location>
        <begin position="24"/>
        <end position="737"/>
    </location>
</feature>
<dbReference type="Pfam" id="PF02806">
    <property type="entry name" value="Alpha-amylase_C"/>
    <property type="match status" value="1"/>
</dbReference>
<comment type="subunit">
    <text evidence="5">Monomer.</text>
</comment>
<keyword evidence="7" id="KW-0479">Metal-binding</keyword>
<evidence type="ECO:0000256" key="5">
    <source>
        <dbReference type="ARBA" id="ARBA00011245"/>
    </source>
</evidence>
<dbReference type="GO" id="GO:0005975">
    <property type="term" value="P:carbohydrate metabolic process"/>
    <property type="evidence" value="ECO:0007669"/>
    <property type="project" value="InterPro"/>
</dbReference>
<feature type="domain" description="Alpha-amylase C-terminal" evidence="18">
    <location>
        <begin position="651"/>
        <end position="735"/>
    </location>
</feature>
<dbReference type="InterPro" id="IPR031319">
    <property type="entry name" value="A-amylase_C"/>
</dbReference>
<feature type="domain" description="Glycosyl hydrolase family 13 catalytic" evidence="19">
    <location>
        <begin position="267"/>
        <end position="642"/>
    </location>
</feature>
<dbReference type="PRINTS" id="PR00110">
    <property type="entry name" value="ALPHAAMYLASE"/>
</dbReference>
<evidence type="ECO:0000256" key="16">
    <source>
        <dbReference type="RuleBase" id="RU361134"/>
    </source>
</evidence>
<evidence type="ECO:0000256" key="2">
    <source>
        <dbReference type="ARBA" id="ARBA00001913"/>
    </source>
</evidence>
<evidence type="ECO:0000313" key="20">
    <source>
        <dbReference type="EnsemblMetazoa" id="ENSAATROPP005578"/>
    </source>
</evidence>
<evidence type="ECO:0000313" key="21">
    <source>
        <dbReference type="Proteomes" id="UP000075880"/>
    </source>
</evidence>
<protein>
    <recommendedName>
        <fullName evidence="6 16">Alpha-amylase</fullName>
        <ecNumber evidence="6 16">3.2.1.1</ecNumber>
    </recommendedName>
</protein>
<dbReference type="InterPro" id="IPR017853">
    <property type="entry name" value="GH"/>
</dbReference>
<keyword evidence="10" id="KW-0106">Calcium</keyword>
<evidence type="ECO:0000256" key="1">
    <source>
        <dbReference type="ARBA" id="ARBA00000548"/>
    </source>
</evidence>